<evidence type="ECO:0000313" key="2">
    <source>
        <dbReference type="Proteomes" id="UP000298030"/>
    </source>
</evidence>
<dbReference type="STRING" id="71717.A0A4Y7TWT1"/>
<dbReference type="OrthoDB" id="3365698at2759"/>
<name>A0A4Y7TWT1_COPMI</name>
<dbReference type="SUPFAM" id="SSF81383">
    <property type="entry name" value="F-box domain"/>
    <property type="match status" value="1"/>
</dbReference>
<keyword evidence="2" id="KW-1185">Reference proteome</keyword>
<proteinExistence type="predicted"/>
<reference evidence="1 2" key="1">
    <citation type="journal article" date="2019" name="Nat. Ecol. Evol.">
        <title>Megaphylogeny resolves global patterns of mushroom evolution.</title>
        <authorList>
            <person name="Varga T."/>
            <person name="Krizsan K."/>
            <person name="Foldi C."/>
            <person name="Dima B."/>
            <person name="Sanchez-Garcia M."/>
            <person name="Sanchez-Ramirez S."/>
            <person name="Szollosi G.J."/>
            <person name="Szarkandi J.G."/>
            <person name="Papp V."/>
            <person name="Albert L."/>
            <person name="Andreopoulos W."/>
            <person name="Angelini C."/>
            <person name="Antonin V."/>
            <person name="Barry K.W."/>
            <person name="Bougher N.L."/>
            <person name="Buchanan P."/>
            <person name="Buyck B."/>
            <person name="Bense V."/>
            <person name="Catcheside P."/>
            <person name="Chovatia M."/>
            <person name="Cooper J."/>
            <person name="Damon W."/>
            <person name="Desjardin D."/>
            <person name="Finy P."/>
            <person name="Geml J."/>
            <person name="Haridas S."/>
            <person name="Hughes K."/>
            <person name="Justo A."/>
            <person name="Karasinski D."/>
            <person name="Kautmanova I."/>
            <person name="Kiss B."/>
            <person name="Kocsube S."/>
            <person name="Kotiranta H."/>
            <person name="LaButti K.M."/>
            <person name="Lechner B.E."/>
            <person name="Liimatainen K."/>
            <person name="Lipzen A."/>
            <person name="Lukacs Z."/>
            <person name="Mihaltcheva S."/>
            <person name="Morgado L.N."/>
            <person name="Niskanen T."/>
            <person name="Noordeloos M.E."/>
            <person name="Ohm R.A."/>
            <person name="Ortiz-Santana B."/>
            <person name="Ovrebo C."/>
            <person name="Racz N."/>
            <person name="Riley R."/>
            <person name="Savchenko A."/>
            <person name="Shiryaev A."/>
            <person name="Soop K."/>
            <person name="Spirin V."/>
            <person name="Szebenyi C."/>
            <person name="Tomsovsky M."/>
            <person name="Tulloss R.E."/>
            <person name="Uehling J."/>
            <person name="Grigoriev I.V."/>
            <person name="Vagvolgyi C."/>
            <person name="Papp T."/>
            <person name="Martin F.M."/>
            <person name="Miettinen O."/>
            <person name="Hibbett D.S."/>
            <person name="Nagy L.G."/>
        </authorList>
    </citation>
    <scope>NUCLEOTIDE SEQUENCE [LARGE SCALE GENOMIC DNA]</scope>
    <source>
        <strain evidence="1 2">FP101781</strain>
    </source>
</reference>
<organism evidence="1 2">
    <name type="scientific">Coprinellus micaceus</name>
    <name type="common">Glistening ink-cap mushroom</name>
    <name type="synonym">Coprinus micaceus</name>
    <dbReference type="NCBI Taxonomy" id="71717"/>
    <lineage>
        <taxon>Eukaryota</taxon>
        <taxon>Fungi</taxon>
        <taxon>Dikarya</taxon>
        <taxon>Basidiomycota</taxon>
        <taxon>Agaricomycotina</taxon>
        <taxon>Agaricomycetes</taxon>
        <taxon>Agaricomycetidae</taxon>
        <taxon>Agaricales</taxon>
        <taxon>Agaricineae</taxon>
        <taxon>Psathyrellaceae</taxon>
        <taxon>Coprinellus</taxon>
    </lineage>
</organism>
<comment type="caution">
    <text evidence="1">The sequence shown here is derived from an EMBL/GenBank/DDBJ whole genome shotgun (WGS) entry which is preliminary data.</text>
</comment>
<dbReference type="AlphaFoldDB" id="A0A4Y7TWT1"/>
<dbReference type="InterPro" id="IPR036047">
    <property type="entry name" value="F-box-like_dom_sf"/>
</dbReference>
<dbReference type="SUPFAM" id="SSF52047">
    <property type="entry name" value="RNI-like"/>
    <property type="match status" value="1"/>
</dbReference>
<accession>A0A4Y7TWT1</accession>
<protein>
    <submittedName>
        <fullName evidence="1">Uncharacterized protein</fullName>
    </submittedName>
</protein>
<dbReference type="Gene3D" id="1.20.1280.50">
    <property type="match status" value="1"/>
</dbReference>
<sequence length="589" mass="66383">MSVDLNEFASTNRPPSDTELEQLKTILAPGESKLAQLEKDIKANQDENERLWKEKEKLLKELTPARSAASLIRRLPTEIMEAIFLHARAPKDQYACFRVCDAPLILLRVCKLWRNIAMHTQELWSSIDISIPFTVIPLQAPPSPEDLRKQELFLAEVDKWITRSANLPLSLRLRKGEHISGAPSGHLEVLHTVLVKLLTQSHRWELLDFESLSETLRAFQKTTPLPQLKCIRVTDYGWYNPHGLPDGPRSLFDYRTPFDSPALQKLIITSNTDSPESFNKLHVHWENLVALTIAAPYARSPSHGWGDPIQSMAVGLLPTLAKCANLRRLCLSLPMASESANGGPTPITLPSLEALSLEGCCKEMELFLALVETPSIRELHYYPGYDLSSHITSGFTNLLHKYGDQVEVLAFDLPTLPESEFLSCLRNIPIVKQLSVGPDRFESRFGSPPFYSFINPNGRFIFTNSHIAALTPKQGEDCSCPRLEVFRCAVKAAVTPDVVMCFLKAKIDPGLRQISGGGPFRELSLVHLPFEYPIPPYRPQVLDDDDDPLKDVRKAGVLLDLARPNYYNPSGYHGPYIERFTQYESDFRH</sequence>
<evidence type="ECO:0000313" key="1">
    <source>
        <dbReference type="EMBL" id="TEB38029.1"/>
    </source>
</evidence>
<gene>
    <name evidence="1" type="ORF">FA13DRAFT_1725649</name>
</gene>
<dbReference type="EMBL" id="QPFP01000003">
    <property type="protein sequence ID" value="TEB38029.1"/>
    <property type="molecule type" value="Genomic_DNA"/>
</dbReference>
<dbReference type="Proteomes" id="UP000298030">
    <property type="component" value="Unassembled WGS sequence"/>
</dbReference>